<evidence type="ECO:0000256" key="3">
    <source>
        <dbReference type="ARBA" id="ARBA00023163"/>
    </source>
</evidence>
<evidence type="ECO:0000256" key="2">
    <source>
        <dbReference type="ARBA" id="ARBA00023125"/>
    </source>
</evidence>
<keyword evidence="6" id="KW-1185">Reference proteome</keyword>
<dbReference type="GO" id="GO:0006950">
    <property type="term" value="P:response to stress"/>
    <property type="evidence" value="ECO:0007669"/>
    <property type="project" value="TreeGrafter"/>
</dbReference>
<dbReference type="PROSITE" id="PS01117">
    <property type="entry name" value="HTH_MARR_1"/>
    <property type="match status" value="1"/>
</dbReference>
<dbReference type="InterPro" id="IPR000835">
    <property type="entry name" value="HTH_MarR-typ"/>
</dbReference>
<dbReference type="AlphaFoldDB" id="A0A4R6R998"/>
<keyword evidence="2" id="KW-0238">DNA-binding</keyword>
<gene>
    <name evidence="5" type="ORF">EDD54_3900</name>
</gene>
<dbReference type="PRINTS" id="PR00598">
    <property type="entry name" value="HTHMARR"/>
</dbReference>
<dbReference type="InterPro" id="IPR023187">
    <property type="entry name" value="Tscrpt_reg_MarR-type_CS"/>
</dbReference>
<dbReference type="Proteomes" id="UP000294547">
    <property type="component" value="Unassembled WGS sequence"/>
</dbReference>
<comment type="caution">
    <text evidence="5">The sequence shown here is derived from an EMBL/GenBank/DDBJ whole genome shotgun (WGS) entry which is preliminary data.</text>
</comment>
<evidence type="ECO:0000313" key="5">
    <source>
        <dbReference type="EMBL" id="TDP82631.1"/>
    </source>
</evidence>
<dbReference type="InterPro" id="IPR036388">
    <property type="entry name" value="WH-like_DNA-bd_sf"/>
</dbReference>
<protein>
    <submittedName>
        <fullName evidence="5">MarR family transcriptional regulator</fullName>
    </submittedName>
</protein>
<dbReference type="GO" id="GO:0003677">
    <property type="term" value="F:DNA binding"/>
    <property type="evidence" value="ECO:0007669"/>
    <property type="project" value="UniProtKB-KW"/>
</dbReference>
<reference evidence="5 6" key="1">
    <citation type="submission" date="2019-03" db="EMBL/GenBank/DDBJ databases">
        <title>Genomic Encyclopedia of Type Strains, Phase IV (KMG-IV): sequencing the most valuable type-strain genomes for metagenomic binning, comparative biology and taxonomic classification.</title>
        <authorList>
            <person name="Goeker M."/>
        </authorList>
    </citation>
    <scope>NUCLEOTIDE SEQUENCE [LARGE SCALE GENOMIC DNA]</scope>
    <source>
        <strain evidence="5 6">DSM 102969</strain>
    </source>
</reference>
<feature type="domain" description="HTH marR-type" evidence="4">
    <location>
        <begin position="29"/>
        <end position="161"/>
    </location>
</feature>
<dbReference type="InterPro" id="IPR039422">
    <property type="entry name" value="MarR/SlyA-like"/>
</dbReference>
<organism evidence="5 6">
    <name type="scientific">Oharaeibacter diazotrophicus</name>
    <dbReference type="NCBI Taxonomy" id="1920512"/>
    <lineage>
        <taxon>Bacteria</taxon>
        <taxon>Pseudomonadati</taxon>
        <taxon>Pseudomonadota</taxon>
        <taxon>Alphaproteobacteria</taxon>
        <taxon>Hyphomicrobiales</taxon>
        <taxon>Pleomorphomonadaceae</taxon>
        <taxon>Oharaeibacter</taxon>
    </lineage>
</organism>
<keyword evidence="1" id="KW-0805">Transcription regulation</keyword>
<evidence type="ECO:0000313" key="6">
    <source>
        <dbReference type="Proteomes" id="UP000294547"/>
    </source>
</evidence>
<dbReference type="RefSeq" id="WP_126538999.1">
    <property type="nucleotide sequence ID" value="NZ_BSPM01000007.1"/>
</dbReference>
<proteinExistence type="predicted"/>
<sequence>MADVNFAADATTARPAAPAVLAPDAATIDFELIELLFFAYRDFVGEPDQTLARFGFGRAHHRVLHFVSRNPGLRVTDLLDTLRITKQSLGRVLKELVDKGYVEQEQGAVDRRQRLLHATERGRALALELSARQSARLGRALAGLPPEARGTVRDFLARMIDADAPRGAVADDAE</sequence>
<dbReference type="GO" id="GO:0003700">
    <property type="term" value="F:DNA-binding transcription factor activity"/>
    <property type="evidence" value="ECO:0007669"/>
    <property type="project" value="InterPro"/>
</dbReference>
<evidence type="ECO:0000259" key="4">
    <source>
        <dbReference type="PROSITE" id="PS50995"/>
    </source>
</evidence>
<dbReference type="PROSITE" id="PS50995">
    <property type="entry name" value="HTH_MARR_2"/>
    <property type="match status" value="1"/>
</dbReference>
<accession>A0A4R6R998</accession>
<dbReference type="Gene3D" id="1.10.10.10">
    <property type="entry name" value="Winged helix-like DNA-binding domain superfamily/Winged helix DNA-binding domain"/>
    <property type="match status" value="1"/>
</dbReference>
<dbReference type="InterPro" id="IPR036390">
    <property type="entry name" value="WH_DNA-bd_sf"/>
</dbReference>
<name>A0A4R6R998_9HYPH</name>
<dbReference type="PANTHER" id="PTHR33164:SF44">
    <property type="entry name" value="TRANSCRIPTIONAL REGULATORY PROTEIN"/>
    <property type="match status" value="1"/>
</dbReference>
<dbReference type="Pfam" id="PF12802">
    <property type="entry name" value="MarR_2"/>
    <property type="match status" value="1"/>
</dbReference>
<dbReference type="SUPFAM" id="SSF46785">
    <property type="entry name" value="Winged helix' DNA-binding domain"/>
    <property type="match status" value="1"/>
</dbReference>
<dbReference type="OrthoDB" id="9799368at2"/>
<dbReference type="SMART" id="SM00347">
    <property type="entry name" value="HTH_MARR"/>
    <property type="match status" value="1"/>
</dbReference>
<dbReference type="EMBL" id="SNXY01000010">
    <property type="protein sequence ID" value="TDP82631.1"/>
    <property type="molecule type" value="Genomic_DNA"/>
</dbReference>
<dbReference type="PANTHER" id="PTHR33164">
    <property type="entry name" value="TRANSCRIPTIONAL REGULATOR, MARR FAMILY"/>
    <property type="match status" value="1"/>
</dbReference>
<evidence type="ECO:0000256" key="1">
    <source>
        <dbReference type="ARBA" id="ARBA00023015"/>
    </source>
</evidence>
<keyword evidence="3" id="KW-0804">Transcription</keyword>